<dbReference type="Pfam" id="PF03415">
    <property type="entry name" value="Peptidase_C11"/>
    <property type="match status" value="1"/>
</dbReference>
<organism evidence="1 2">
    <name type="scientific">Acetobacterium bakii</name>
    <dbReference type="NCBI Taxonomy" id="52689"/>
    <lineage>
        <taxon>Bacteria</taxon>
        <taxon>Bacillati</taxon>
        <taxon>Bacillota</taxon>
        <taxon>Clostridia</taxon>
        <taxon>Eubacteriales</taxon>
        <taxon>Eubacteriaceae</taxon>
        <taxon>Acetobacterium</taxon>
    </lineage>
</organism>
<dbReference type="AlphaFoldDB" id="A0A0L6TWY4"/>
<name>A0A0L6TWY4_9FIRM</name>
<dbReference type="OrthoDB" id="5507507at2"/>
<sequence>MTVNSNIMKAEEGCKMKRKLLVLIVVLTMIMALTGCSDDIGGVSTHTNKGLDTSLKRSTDMVVDTNGTLNIQRLARTETTKMGASGTWTIFVYMCGSDLESEEGLATMDLQEMLDASKSDKLKFIVQTGGSNAWDNDLVNDSRMQRFVIQNQEIEEVDDTSLSNMGSAETLADFLVWGVENYPAEKMGLVFWNHGGGSITGVCFDEQNDSDSLSLIEIENALTSVCPNMTDSFEFIGFDACLMGTLETANVIAPHARYMYSSEELEPGYGWDYKAIANYIGANPTASGADLGVVVVDSFYDACVAIDSGDEVTLSCIDLSKIDALVYAFNDVAETMYHSTDNTAILSGMVKGITSAENYGGNNKSEGYTNMVDLGSILKNVSVNVAGTDQVLSALKDCVTYMKNGTNKSDSNGLAIYYPLSIQGSEELSIFKDVCVSPYYMSFVDKMVYASDTNGTFDNYSDVDWLGADSIYWNDSYVAVAGADYWSNLDDSATADYNFSEEETAISFSVPPALNAEGMYGFTIAPDTLNYVDAVYCDVFVDSGDGETLIELGLDDNITSDWSTGSFEDNFTGYWVALPDGQPLASYIVEQGDNYNIYTSPIMLNDVETNLRIRLDYVSEEEYTIKIIGAWDGIDEETGQSAKEITKLKKGDIITPMYYSYNLSNDEEGMYIGDEYVFDNDPVLYEELLAEGDYYYSFQIDDIFGSSLYTDFEIFSLDADGGIYFYEE</sequence>
<dbReference type="PANTHER" id="PTHR37835:SF1">
    <property type="entry name" value="ALPHA-CLOSTRIPAIN"/>
    <property type="match status" value="1"/>
</dbReference>
<dbReference type="STRING" id="52689.AKG39_16660"/>
<proteinExistence type="predicted"/>
<evidence type="ECO:0000313" key="2">
    <source>
        <dbReference type="Proteomes" id="UP000036873"/>
    </source>
</evidence>
<dbReference type="PATRIC" id="fig|52689.4.peg.2876"/>
<dbReference type="Gene3D" id="3.40.50.11970">
    <property type="match status" value="1"/>
</dbReference>
<accession>A0A0L6TWY4</accession>
<gene>
    <name evidence="1" type="ORF">AKG39_16660</name>
</gene>
<dbReference type="PANTHER" id="PTHR37835">
    <property type="entry name" value="ALPHA-CLOSTRIPAIN"/>
    <property type="match status" value="1"/>
</dbReference>
<dbReference type="Proteomes" id="UP000036873">
    <property type="component" value="Unassembled WGS sequence"/>
</dbReference>
<protein>
    <recommendedName>
        <fullName evidence="3">Clostripain</fullName>
    </recommendedName>
</protein>
<keyword evidence="2" id="KW-1185">Reference proteome</keyword>
<comment type="caution">
    <text evidence="1">The sequence shown here is derived from an EMBL/GenBank/DDBJ whole genome shotgun (WGS) entry which is preliminary data.</text>
</comment>
<dbReference type="InterPro" id="IPR005077">
    <property type="entry name" value="Peptidase_C11"/>
</dbReference>
<reference evidence="2" key="1">
    <citation type="submission" date="2015-07" db="EMBL/GenBank/DDBJ databases">
        <title>Draft genome sequence of Acetobacterium bakii DSM 8293, a potential psychrophilic chemical producer through syngas fermentation.</title>
        <authorList>
            <person name="Song Y."/>
            <person name="Hwang S."/>
            <person name="Cho B.-K."/>
        </authorList>
    </citation>
    <scope>NUCLEOTIDE SEQUENCE [LARGE SCALE GENOMIC DNA]</scope>
    <source>
        <strain evidence="2">DSM 8239</strain>
    </source>
</reference>
<evidence type="ECO:0008006" key="3">
    <source>
        <dbReference type="Google" id="ProtNLM"/>
    </source>
</evidence>
<evidence type="ECO:0000313" key="1">
    <source>
        <dbReference type="EMBL" id="KNZ40582.1"/>
    </source>
</evidence>
<dbReference type="EMBL" id="LGYO01000051">
    <property type="protein sequence ID" value="KNZ40582.1"/>
    <property type="molecule type" value="Genomic_DNA"/>
</dbReference>